<feature type="region of interest" description="Disordered" evidence="1">
    <location>
        <begin position="59"/>
        <end position="79"/>
    </location>
</feature>
<organism evidence="2 3">
    <name type="scientific">Brevundimonas aurantiaca</name>
    <dbReference type="NCBI Taxonomy" id="74316"/>
    <lineage>
        <taxon>Bacteria</taxon>
        <taxon>Pseudomonadati</taxon>
        <taxon>Pseudomonadota</taxon>
        <taxon>Alphaproteobacteria</taxon>
        <taxon>Caulobacterales</taxon>
        <taxon>Caulobacteraceae</taxon>
        <taxon>Brevundimonas</taxon>
    </lineage>
</organism>
<evidence type="ECO:0000313" key="2">
    <source>
        <dbReference type="EMBL" id="MBB5740579.1"/>
    </source>
</evidence>
<reference evidence="2 3" key="1">
    <citation type="submission" date="2020-08" db="EMBL/GenBank/DDBJ databases">
        <title>Genomic Encyclopedia of Type Strains, Phase IV (KMG-IV): sequencing the most valuable type-strain genomes for metagenomic binning, comparative biology and taxonomic classification.</title>
        <authorList>
            <person name="Goeker M."/>
        </authorList>
    </citation>
    <scope>NUCLEOTIDE SEQUENCE [LARGE SCALE GENOMIC DNA]</scope>
    <source>
        <strain evidence="2 3">DSM 4731</strain>
    </source>
</reference>
<evidence type="ECO:0008006" key="4">
    <source>
        <dbReference type="Google" id="ProtNLM"/>
    </source>
</evidence>
<proteinExistence type="predicted"/>
<name>A0A7W9FAZ1_9CAUL</name>
<dbReference type="EMBL" id="JACHOQ010000005">
    <property type="protein sequence ID" value="MBB5740579.1"/>
    <property type="molecule type" value="Genomic_DNA"/>
</dbReference>
<evidence type="ECO:0000313" key="3">
    <source>
        <dbReference type="Proteomes" id="UP000527324"/>
    </source>
</evidence>
<keyword evidence="3" id="KW-1185">Reference proteome</keyword>
<dbReference type="Proteomes" id="UP000527324">
    <property type="component" value="Unassembled WGS sequence"/>
</dbReference>
<dbReference type="AlphaFoldDB" id="A0A7W9FAZ1"/>
<accession>A0A7W9FAZ1</accession>
<dbReference type="RefSeq" id="WP_054766033.1">
    <property type="nucleotide sequence ID" value="NZ_CAJFZS010000001.1"/>
</dbReference>
<dbReference type="Pfam" id="PF09954">
    <property type="entry name" value="DUF2188"/>
    <property type="match status" value="1"/>
</dbReference>
<gene>
    <name evidence="2" type="ORF">GGQ93_002298</name>
</gene>
<comment type="caution">
    <text evidence="2">The sequence shown here is derived from an EMBL/GenBank/DDBJ whole genome shotgun (WGS) entry which is preliminary data.</text>
</comment>
<dbReference type="InterPro" id="IPR018691">
    <property type="entry name" value="DUF2188"/>
</dbReference>
<feature type="compositionally biased region" description="Basic and acidic residues" evidence="1">
    <location>
        <begin position="67"/>
        <end position="79"/>
    </location>
</feature>
<evidence type="ECO:0000256" key="1">
    <source>
        <dbReference type="SAM" id="MobiDB-lite"/>
    </source>
</evidence>
<protein>
    <recommendedName>
        <fullName evidence="4">DUF2188 domain-containing protein</fullName>
    </recommendedName>
</protein>
<sequence length="79" mass="8806">MAHVVYRIVEHDGGWAYRVGDTYSETYPTHEAAKAAAVQASREQKVPDENAAIEYETADGRWVTETADGHDRPVTDVED</sequence>